<dbReference type="GO" id="GO:0016977">
    <property type="term" value="F:chitosanase activity"/>
    <property type="evidence" value="ECO:0007669"/>
    <property type="project" value="UniProtKB-EC"/>
</dbReference>
<name>A0A024RYV4_HYPJR</name>
<evidence type="ECO:0000256" key="4">
    <source>
        <dbReference type="ARBA" id="ARBA00022525"/>
    </source>
</evidence>
<dbReference type="PANTHER" id="PTHR42061:SF9">
    <property type="entry name" value="ENDO-CHITOSANASE"/>
    <property type="match status" value="1"/>
</dbReference>
<protein>
    <recommendedName>
        <fullName evidence="10">Endo-chitosanase</fullName>
        <ecNumber evidence="10">3.2.1.132</ecNumber>
    </recommendedName>
</protein>
<dbReference type="HOGENOM" id="CLU_046555_0_0_1"/>
<keyword evidence="7" id="KW-0119">Carbohydrate metabolism</keyword>
<dbReference type="Pfam" id="PF07335">
    <property type="entry name" value="Glyco_hydro_75"/>
    <property type="match status" value="1"/>
</dbReference>
<evidence type="ECO:0000256" key="7">
    <source>
        <dbReference type="ARBA" id="ARBA00023277"/>
    </source>
</evidence>
<evidence type="ECO:0000256" key="9">
    <source>
        <dbReference type="ARBA" id="ARBA00023326"/>
    </source>
</evidence>
<proteinExistence type="inferred from homology"/>
<evidence type="ECO:0000256" key="10">
    <source>
        <dbReference type="RuleBase" id="RU361208"/>
    </source>
</evidence>
<dbReference type="EC" id="3.2.1.132" evidence="10"/>
<dbReference type="OrthoDB" id="4756206at2759"/>
<keyword evidence="4" id="KW-0964">Secreted</keyword>
<comment type="subcellular location">
    <subcellularLocation>
        <location evidence="2 10">Secreted</location>
    </subcellularLocation>
</comment>
<evidence type="ECO:0000256" key="5">
    <source>
        <dbReference type="ARBA" id="ARBA00022729"/>
    </source>
</evidence>
<dbReference type="GO" id="GO:0005576">
    <property type="term" value="C:extracellular region"/>
    <property type="evidence" value="ECO:0007669"/>
    <property type="project" value="UniProtKB-SubCell"/>
</dbReference>
<accession>A0A024RYV4</accession>
<dbReference type="EMBL" id="KI911177">
    <property type="protein sequence ID" value="ETR97141.1"/>
    <property type="molecule type" value="Genomic_DNA"/>
</dbReference>
<gene>
    <name evidence="11" type="ORF">M419DRAFT_13025</name>
</gene>
<evidence type="ECO:0000313" key="12">
    <source>
        <dbReference type="Proteomes" id="UP000024376"/>
    </source>
</evidence>
<dbReference type="KEGG" id="trr:M419DRAFT_13025"/>
<feature type="chain" id="PRO_5005101859" description="Endo-chitosanase" evidence="10">
    <location>
        <begin position="21"/>
        <end position="235"/>
    </location>
</feature>
<keyword evidence="9 10" id="KW-0624">Polysaccharide degradation</keyword>
<reference evidence="12" key="1">
    <citation type="journal article" date="2013" name="Ind. Biotechnol.">
        <title>Comparative genomics analysis of Trichoderma reesei strains.</title>
        <authorList>
            <person name="Koike H."/>
            <person name="Aerts A."/>
            <person name="LaButti K."/>
            <person name="Grigoriev I.V."/>
            <person name="Baker S.E."/>
        </authorList>
    </citation>
    <scope>NUCLEOTIDE SEQUENCE [LARGE SCALE GENOMIC DNA]</scope>
    <source>
        <strain evidence="12">ATCC 56765 / BCRC 32924 / NRRL 11460 / Rut C-30</strain>
    </source>
</reference>
<keyword evidence="6 10" id="KW-0378">Hydrolase</keyword>
<dbReference type="Proteomes" id="UP000024376">
    <property type="component" value="Unassembled WGS sequence"/>
</dbReference>
<comment type="similarity">
    <text evidence="3 10">Belongs to the glycosyl hydrolase 75 family.</text>
</comment>
<comment type="function">
    <text evidence="10">Chitosanase catalyzing the endo-type cleavage of chitosan, the deacylated form of chitin. Chitosanase may be crucial in the degradation of the deacetylated portion of chitin in the fungal cell wall.</text>
</comment>
<feature type="signal peptide" evidence="10">
    <location>
        <begin position="1"/>
        <end position="20"/>
    </location>
</feature>
<dbReference type="PANTHER" id="PTHR42061">
    <property type="entry name" value="ENDO-CHITOSANASE"/>
    <property type="match status" value="1"/>
</dbReference>
<evidence type="ECO:0000256" key="2">
    <source>
        <dbReference type="ARBA" id="ARBA00004613"/>
    </source>
</evidence>
<sequence length="235" mass="24072">MRSNAVLGLATFGAVASAFALPANLKTIYDNHRARTCANKLSGTFSGGAVYCGDLPGAIFLKGSAGNYDNLDIDCDGANNSAGACANDPTGQSQTAFKDTVKTFGISDLDANIHPYVVFGNSGGNPSFNPQSSGMQPLSVMAVVCNNQVFYGVWGDTNGGTSTGEASLALGKLCFPNEGLSGNNGHDPKDVLFIGFTGSGAVPGKNGANWAAKNTNDFENSIKALGDRLVASLRA</sequence>
<organism evidence="11 12">
    <name type="scientific">Hypocrea jecorina (strain ATCC 56765 / BCRC 32924 / NRRL 11460 / Rut C-30)</name>
    <name type="common">Trichoderma reesei</name>
    <dbReference type="NCBI Taxonomy" id="1344414"/>
    <lineage>
        <taxon>Eukaryota</taxon>
        <taxon>Fungi</taxon>
        <taxon>Dikarya</taxon>
        <taxon>Ascomycota</taxon>
        <taxon>Pezizomycotina</taxon>
        <taxon>Sordariomycetes</taxon>
        <taxon>Hypocreomycetidae</taxon>
        <taxon>Hypocreales</taxon>
        <taxon>Hypocreaceae</taxon>
        <taxon>Trichoderma</taxon>
    </lineage>
</organism>
<evidence type="ECO:0000313" key="11">
    <source>
        <dbReference type="EMBL" id="ETR97141.1"/>
    </source>
</evidence>
<keyword evidence="5 10" id="KW-0732">Signal</keyword>
<comment type="catalytic activity">
    <reaction evidence="1 10">
        <text>Endohydrolysis of beta-(1-&gt;4)-linkages between D-glucosamine residues in a partly acetylated chitosan.</text>
        <dbReference type="EC" id="3.2.1.132"/>
    </reaction>
</comment>
<dbReference type="InterPro" id="IPR009939">
    <property type="entry name" value="Chitosanase_fungal"/>
</dbReference>
<keyword evidence="8 10" id="KW-0326">Glycosidase</keyword>
<evidence type="ECO:0000256" key="3">
    <source>
        <dbReference type="ARBA" id="ARBA00007799"/>
    </source>
</evidence>
<dbReference type="GO" id="GO:0000272">
    <property type="term" value="P:polysaccharide catabolic process"/>
    <property type="evidence" value="ECO:0007669"/>
    <property type="project" value="UniProtKB-KW"/>
</dbReference>
<dbReference type="AlphaFoldDB" id="A0A024RYV4"/>
<evidence type="ECO:0000256" key="1">
    <source>
        <dbReference type="ARBA" id="ARBA00000405"/>
    </source>
</evidence>
<evidence type="ECO:0000256" key="6">
    <source>
        <dbReference type="ARBA" id="ARBA00022801"/>
    </source>
</evidence>
<evidence type="ECO:0000256" key="8">
    <source>
        <dbReference type="ARBA" id="ARBA00023295"/>
    </source>
</evidence>